<dbReference type="RefSeq" id="WP_173218931.1">
    <property type="nucleotide sequence ID" value="NZ_CP048104.1"/>
</dbReference>
<evidence type="ECO:0000256" key="3">
    <source>
        <dbReference type="ARBA" id="ARBA00022840"/>
    </source>
</evidence>
<evidence type="ECO:0000259" key="4">
    <source>
        <dbReference type="PROSITE" id="PS50893"/>
    </source>
</evidence>
<proteinExistence type="predicted"/>
<reference evidence="5 6" key="1">
    <citation type="submission" date="2020-01" db="EMBL/GenBank/DDBJ databases">
        <authorList>
            <person name="Gulvik C.A."/>
            <person name="Batra D.G."/>
        </authorList>
    </citation>
    <scope>NUCLEOTIDE SEQUENCE [LARGE SCALE GENOMIC DNA]</scope>
    <source>
        <strain evidence="5 6">W9323</strain>
    </source>
</reference>
<accession>A0A7D4CCN0</accession>
<dbReference type="SMART" id="SM00382">
    <property type="entry name" value="AAA"/>
    <property type="match status" value="1"/>
</dbReference>
<dbReference type="PROSITE" id="PS50893">
    <property type="entry name" value="ABC_TRANSPORTER_2"/>
    <property type="match status" value="1"/>
</dbReference>
<dbReference type="GO" id="GO:0016887">
    <property type="term" value="F:ATP hydrolysis activity"/>
    <property type="evidence" value="ECO:0007669"/>
    <property type="project" value="InterPro"/>
</dbReference>
<dbReference type="Proteomes" id="UP000503088">
    <property type="component" value="Chromosome"/>
</dbReference>
<dbReference type="Pfam" id="PF00005">
    <property type="entry name" value="ABC_tran"/>
    <property type="match status" value="1"/>
</dbReference>
<dbReference type="InterPro" id="IPR003593">
    <property type="entry name" value="AAA+_ATPase"/>
</dbReference>
<dbReference type="AlphaFoldDB" id="A0A7D4CCN0"/>
<sequence length="295" mass="34095">MTQTPIISVENVEKSYHPFQLHPLDFEVQPGFVYGLVGPNGSGKSTLFRMLMNLVHPEQGQIRLFGQSYDQSEVEIKQRIGYVPENTPEHGRIRVRDLIQFVSGWYPQWNQQKCARLLKDLEIDDKKYYHQLSKGMKKKISFIMTLSSEPDLLLLDEPTDGLDLFAQRIFRDELNEFLQAKEERSVLLATHRVDDIQRMADILLLLNRGHFQGTHEKDMLLDTWKCLWLNQAPAQPETLPGVVNWTAGPPHQLITNSLEVTQDTLNRQGIAVQQTTSLELSQILEFLLRHQPDKQ</sequence>
<dbReference type="SUPFAM" id="SSF52540">
    <property type="entry name" value="P-loop containing nucleoside triphosphate hydrolases"/>
    <property type="match status" value="1"/>
</dbReference>
<keyword evidence="6" id="KW-1185">Reference proteome</keyword>
<keyword evidence="1" id="KW-0813">Transport</keyword>
<organism evidence="5 6">
    <name type="scientific">Kroppenstedtia pulmonis</name>
    <dbReference type="NCBI Taxonomy" id="1380685"/>
    <lineage>
        <taxon>Bacteria</taxon>
        <taxon>Bacillati</taxon>
        <taxon>Bacillota</taxon>
        <taxon>Bacilli</taxon>
        <taxon>Bacillales</taxon>
        <taxon>Thermoactinomycetaceae</taxon>
        <taxon>Kroppenstedtia</taxon>
    </lineage>
</organism>
<feature type="domain" description="ABC transporter" evidence="4">
    <location>
        <begin position="7"/>
        <end position="233"/>
    </location>
</feature>
<dbReference type="InterPro" id="IPR017871">
    <property type="entry name" value="ABC_transporter-like_CS"/>
</dbReference>
<dbReference type="PANTHER" id="PTHR42939">
    <property type="entry name" value="ABC TRANSPORTER ATP-BINDING PROTEIN ALBC-RELATED"/>
    <property type="match status" value="1"/>
</dbReference>
<evidence type="ECO:0000256" key="1">
    <source>
        <dbReference type="ARBA" id="ARBA00022448"/>
    </source>
</evidence>
<keyword evidence="3 5" id="KW-0067">ATP-binding</keyword>
<dbReference type="CDD" id="cd03230">
    <property type="entry name" value="ABC_DR_subfamily_A"/>
    <property type="match status" value="1"/>
</dbReference>
<dbReference type="EMBL" id="CP048104">
    <property type="protein sequence ID" value="QKG83014.1"/>
    <property type="molecule type" value="Genomic_DNA"/>
</dbReference>
<dbReference type="KEGG" id="kpul:GXN76_00050"/>
<dbReference type="InterPro" id="IPR027417">
    <property type="entry name" value="P-loop_NTPase"/>
</dbReference>
<dbReference type="InterPro" id="IPR051782">
    <property type="entry name" value="ABC_Transporter_VariousFunc"/>
</dbReference>
<evidence type="ECO:0000256" key="2">
    <source>
        <dbReference type="ARBA" id="ARBA00022741"/>
    </source>
</evidence>
<gene>
    <name evidence="5" type="ORF">GXN76_00050</name>
</gene>
<evidence type="ECO:0000313" key="6">
    <source>
        <dbReference type="Proteomes" id="UP000503088"/>
    </source>
</evidence>
<evidence type="ECO:0000313" key="5">
    <source>
        <dbReference type="EMBL" id="QKG83014.1"/>
    </source>
</evidence>
<keyword evidence="2" id="KW-0547">Nucleotide-binding</keyword>
<protein>
    <submittedName>
        <fullName evidence="5">ABC transporter ATP-binding protein</fullName>
    </submittedName>
</protein>
<dbReference type="PANTHER" id="PTHR42939:SF1">
    <property type="entry name" value="ABC TRANSPORTER ATP-BINDING PROTEIN ALBC-RELATED"/>
    <property type="match status" value="1"/>
</dbReference>
<dbReference type="GO" id="GO:0005524">
    <property type="term" value="F:ATP binding"/>
    <property type="evidence" value="ECO:0007669"/>
    <property type="project" value="UniProtKB-KW"/>
</dbReference>
<name>A0A7D4CCN0_9BACL</name>
<dbReference type="Gene3D" id="3.40.50.300">
    <property type="entry name" value="P-loop containing nucleotide triphosphate hydrolases"/>
    <property type="match status" value="1"/>
</dbReference>
<dbReference type="PROSITE" id="PS00211">
    <property type="entry name" value="ABC_TRANSPORTER_1"/>
    <property type="match status" value="1"/>
</dbReference>
<dbReference type="InterPro" id="IPR003439">
    <property type="entry name" value="ABC_transporter-like_ATP-bd"/>
</dbReference>